<evidence type="ECO:0000256" key="6">
    <source>
        <dbReference type="ARBA" id="ARBA00013882"/>
    </source>
</evidence>
<evidence type="ECO:0000256" key="11">
    <source>
        <dbReference type="ARBA" id="ARBA00022840"/>
    </source>
</evidence>
<keyword evidence="11" id="KW-0067">ATP-binding</keyword>
<keyword evidence="8" id="KW-0479">Metal-binding</keyword>
<dbReference type="Gene3D" id="3.90.400.10">
    <property type="entry name" value="Oligo-1,6-glucosidase, Domain 2"/>
    <property type="match status" value="1"/>
</dbReference>
<name>A0A7X2RPH2_9PSED</name>
<evidence type="ECO:0000313" key="18">
    <source>
        <dbReference type="Proteomes" id="UP000431485"/>
    </source>
</evidence>
<evidence type="ECO:0000256" key="9">
    <source>
        <dbReference type="ARBA" id="ARBA00022741"/>
    </source>
</evidence>
<keyword evidence="18" id="KW-1185">Reference proteome</keyword>
<dbReference type="InterPro" id="IPR032091">
    <property type="entry name" value="Malt_amylase-like_C"/>
</dbReference>
<dbReference type="Gene3D" id="3.90.1200.10">
    <property type="match status" value="1"/>
</dbReference>
<dbReference type="OrthoDB" id="9805159at2"/>
<dbReference type="SUPFAM" id="SSF56112">
    <property type="entry name" value="Protein kinase-like (PK-like)"/>
    <property type="match status" value="1"/>
</dbReference>
<feature type="domain" description="Glycosyl hydrolase family 13 catalytic" evidence="16">
    <location>
        <begin position="24"/>
        <end position="423"/>
    </location>
</feature>
<dbReference type="EMBL" id="WLYI01000003">
    <property type="protein sequence ID" value="MTD18171.1"/>
    <property type="molecule type" value="Genomic_DNA"/>
</dbReference>
<dbReference type="EC" id="2.7.1.175" evidence="4"/>
<evidence type="ECO:0000256" key="3">
    <source>
        <dbReference type="ARBA" id="ARBA00006219"/>
    </source>
</evidence>
<dbReference type="FunFam" id="3.20.20.80:FF:000055">
    <property type="entry name" value="Trehalose synthase"/>
    <property type="match status" value="1"/>
</dbReference>
<dbReference type="SUPFAM" id="SSF51011">
    <property type="entry name" value="Glycosyl hydrolase domain"/>
    <property type="match status" value="1"/>
</dbReference>
<dbReference type="InterPro" id="IPR045857">
    <property type="entry name" value="O16G_dom_2"/>
</dbReference>
<dbReference type="NCBIfam" id="TIGR02456">
    <property type="entry name" value="treS_nterm"/>
    <property type="match status" value="1"/>
</dbReference>
<comment type="catalytic activity">
    <reaction evidence="15">
        <text>D-maltose + ATP = alpha-maltose 1-phosphate + ADP + H(+)</text>
        <dbReference type="Rhea" id="RHEA:31915"/>
        <dbReference type="ChEBI" id="CHEBI:15378"/>
        <dbReference type="ChEBI" id="CHEBI:17306"/>
        <dbReference type="ChEBI" id="CHEBI:30616"/>
        <dbReference type="ChEBI" id="CHEBI:63576"/>
        <dbReference type="ChEBI" id="CHEBI:456216"/>
        <dbReference type="EC" id="2.7.1.175"/>
    </reaction>
</comment>
<dbReference type="PANTHER" id="PTHR10357">
    <property type="entry name" value="ALPHA-AMYLASE FAMILY MEMBER"/>
    <property type="match status" value="1"/>
</dbReference>
<dbReference type="SUPFAM" id="SSF51445">
    <property type="entry name" value="(Trans)glycosidases"/>
    <property type="match status" value="1"/>
</dbReference>
<dbReference type="InterPro" id="IPR011009">
    <property type="entry name" value="Kinase-like_dom_sf"/>
</dbReference>
<evidence type="ECO:0000256" key="8">
    <source>
        <dbReference type="ARBA" id="ARBA00022723"/>
    </source>
</evidence>
<evidence type="ECO:0000256" key="5">
    <source>
        <dbReference type="ARBA" id="ARBA00012619"/>
    </source>
</evidence>
<dbReference type="InterPro" id="IPR012811">
    <property type="entry name" value="TreS_maltokin_C_dom"/>
</dbReference>
<keyword evidence="9" id="KW-0547">Nucleotide-binding</keyword>
<evidence type="ECO:0000256" key="1">
    <source>
        <dbReference type="ARBA" id="ARBA00001595"/>
    </source>
</evidence>
<dbReference type="Gene3D" id="2.60.40.1180">
    <property type="entry name" value="Golgi alpha-mannosidase II"/>
    <property type="match status" value="1"/>
</dbReference>
<evidence type="ECO:0000256" key="13">
    <source>
        <dbReference type="ARBA" id="ARBA00031251"/>
    </source>
</evidence>
<dbReference type="GO" id="GO:0005524">
    <property type="term" value="F:ATP binding"/>
    <property type="evidence" value="ECO:0007669"/>
    <property type="project" value="UniProtKB-KW"/>
</dbReference>
<evidence type="ECO:0000256" key="15">
    <source>
        <dbReference type="ARBA" id="ARBA00049067"/>
    </source>
</evidence>
<dbReference type="InterPro" id="IPR040999">
    <property type="entry name" value="Mak_N_cap"/>
</dbReference>
<keyword evidence="10" id="KW-0106">Calcium</keyword>
<dbReference type="InterPro" id="IPR013780">
    <property type="entry name" value="Glyco_hydro_b"/>
</dbReference>
<evidence type="ECO:0000256" key="2">
    <source>
        <dbReference type="ARBA" id="ARBA00005496"/>
    </source>
</evidence>
<dbReference type="Gene3D" id="3.20.20.80">
    <property type="entry name" value="Glycosidases"/>
    <property type="match status" value="1"/>
</dbReference>
<comment type="similarity">
    <text evidence="3">Belongs to the aminoglycoside phosphotransferase family.</text>
</comment>
<evidence type="ECO:0000256" key="7">
    <source>
        <dbReference type="ARBA" id="ARBA00022679"/>
    </source>
</evidence>
<protein>
    <recommendedName>
        <fullName evidence="6">Maltokinase</fullName>
        <ecNumber evidence="4">2.7.1.175</ecNumber>
        <ecNumber evidence="5">5.4.99.16</ecNumber>
    </recommendedName>
    <alternativeName>
        <fullName evidence="14">Maltose alpha-D-glucosyltransferase</fullName>
    </alternativeName>
    <alternativeName>
        <fullName evidence="13">Maltose-1-phosphate synthase</fullName>
    </alternativeName>
</protein>
<gene>
    <name evidence="17" type="primary">treS</name>
    <name evidence="17" type="ORF">GIR22_03320</name>
</gene>
<evidence type="ECO:0000256" key="4">
    <source>
        <dbReference type="ARBA" id="ARBA00011962"/>
    </source>
</evidence>
<dbReference type="NCBIfam" id="TIGR02457">
    <property type="entry name" value="TreS_Cterm"/>
    <property type="match status" value="1"/>
</dbReference>
<comment type="catalytic activity">
    <reaction evidence="1">
        <text>D-maltose = alpha,alpha-trehalose</text>
        <dbReference type="Rhea" id="RHEA:15145"/>
        <dbReference type="ChEBI" id="CHEBI:16551"/>
        <dbReference type="ChEBI" id="CHEBI:17306"/>
        <dbReference type="EC" id="5.4.99.16"/>
    </reaction>
</comment>
<dbReference type="GO" id="GO:0005975">
    <property type="term" value="P:carbohydrate metabolic process"/>
    <property type="evidence" value="ECO:0007669"/>
    <property type="project" value="InterPro"/>
</dbReference>
<dbReference type="InterPro" id="IPR012810">
    <property type="entry name" value="TreS/a-amylase_N"/>
</dbReference>
<dbReference type="GO" id="GO:0016740">
    <property type="term" value="F:transferase activity"/>
    <property type="evidence" value="ECO:0007669"/>
    <property type="project" value="UniProtKB-KW"/>
</dbReference>
<evidence type="ECO:0000256" key="14">
    <source>
        <dbReference type="ARBA" id="ARBA00031378"/>
    </source>
</evidence>
<dbReference type="Proteomes" id="UP000431485">
    <property type="component" value="Unassembled WGS sequence"/>
</dbReference>
<dbReference type="Pfam" id="PF16657">
    <property type="entry name" value="Malt_amylase_C"/>
    <property type="match status" value="1"/>
</dbReference>
<dbReference type="PANTHER" id="PTHR10357:SF219">
    <property type="entry name" value="MALTOSE ALPHA-D-GLUCOSYLTRANSFERASE"/>
    <property type="match status" value="1"/>
</dbReference>
<dbReference type="Pfam" id="PF18085">
    <property type="entry name" value="Mak_N_cap"/>
    <property type="match status" value="1"/>
</dbReference>
<dbReference type="InterPro" id="IPR006047">
    <property type="entry name" value="GH13_cat_dom"/>
</dbReference>
<evidence type="ECO:0000256" key="10">
    <source>
        <dbReference type="ARBA" id="ARBA00022837"/>
    </source>
</evidence>
<comment type="caution">
    <text evidence="17">The sequence shown here is derived from an EMBL/GenBank/DDBJ whole genome shotgun (WGS) entry which is preliminary data.</text>
</comment>
<dbReference type="RefSeq" id="WP_154741925.1">
    <property type="nucleotide sequence ID" value="NZ_JBHSTG010000046.1"/>
</dbReference>
<organism evidence="17 18">
    <name type="scientific">Pseudomonas karstica</name>
    <dbReference type="NCBI Taxonomy" id="1055468"/>
    <lineage>
        <taxon>Bacteria</taxon>
        <taxon>Pseudomonadati</taxon>
        <taxon>Pseudomonadota</taxon>
        <taxon>Gammaproteobacteria</taxon>
        <taxon>Pseudomonadales</taxon>
        <taxon>Pseudomonadaceae</taxon>
        <taxon>Pseudomonas</taxon>
    </lineage>
</organism>
<proteinExistence type="inferred from homology"/>
<dbReference type="GO" id="GO:0047471">
    <property type="term" value="F:maltose alpha-D-glucosyltransferase activity"/>
    <property type="evidence" value="ECO:0007669"/>
    <property type="project" value="UniProtKB-EC"/>
</dbReference>
<keyword evidence="7 17" id="KW-0808">Transferase</keyword>
<comment type="similarity">
    <text evidence="2">Belongs to the glycosyl hydrolase 13 family. TreS subfamily.</text>
</comment>
<keyword evidence="12 17" id="KW-0413">Isomerase</keyword>
<dbReference type="Pfam" id="PF00128">
    <property type="entry name" value="Alpha-amylase"/>
    <property type="match status" value="2"/>
</dbReference>
<sequence length="1115" mass="125737">MAKKPKVATFIKDPLWYKDAVIYQVHVKSYFDSNNDGIGDFPGLIAKLDYIADLGVNTIWVLPFYPSPRRDDGYDIAEYRGVHSDYGTMADAKRFIAEAHKRGLRVITELVINHTSDQHPWFQRARKAKPGSAARDFYVWSDDDQKYDGTRIIFLDTEKSNWTWDPVAGQYFWHRFYSHQPDLNFDNPQVMKAVLSVMRYWLDMGIDGLRLDAIPYLIERDGTNNENLPETHDVLKQIRAEIDANYPDRMLLAEANQWPEDTQLYFGDKKGDDGDECHMAFHFPLMPRMYMALAQEDRFPITDILRQTPEIPANCQWAIFLRNHDELTLEMVTDKERDYLWNYYAADRRARINLGIRRRLAPLMERDRRRVELLNSLLLSMPGTPTLYYGDEIGMGDNIYLGDRDGVRTPMQWSIDRNGGFSRADPASLVLPPIMDPLYGYQSVNVETQAQDPHSLLNWTRRMLAIRKQSKAFGRGSLKMLAPTNRRILAYTREYTGEDGKPEIILCVANVSRSAQAAELDLSAFAGMVPVEMLGGNAFPPIGQLNFLLTLAPYGFYWFVMAAQDQMPSWHVEPAQSIPDFTTLVLKKRLEELLEAPCRTTLEQTSLPAWLPKRRWFANKDSAIDGVHIVYGVRFGDPEHPVLLSEIEVTTGTQVSRYQLPFGFLAEDQFASALPQQLALARVRRVRQVGLVTDAFSLDTYIRAVIQALQANTVLNSTDGDIRFEPSPRLAGLELTDESEVRYLAAEQSNSSVVVGASLVLKLIRKISAGVHPELEMGAYLTDAGYEHISPLLGSVIRRDAKGQDNLLMIAQGYLSNQGDAWGWTQNNLERAIRDELAEAISEQEQHYNALGELADFAGLLGQRLGEMHQVLAAPTDNKDFKPEVTSLKDSQGWAKQVGTQIEQALQLLKQHRTRLNPGDQTLVSALLEQKKAIASHVQALAKATVGGLRIRVHGDLHLGQVLVVKGDAYLIDFEGEPARPLHERRSKHSPYKDVSGVLRSFDYAAAMALNVQGVDHSPEANAARQRVAERYLKEARQAFTHGYHQATSTLAHDWRDSKGHAAALTLFSLEKAAYEVAYEAENRPTWLPVPLHGLHGLLSGLESISKTARGGKTP</sequence>
<reference evidence="17 18" key="1">
    <citation type="submission" date="2019-11" db="EMBL/GenBank/DDBJ databases">
        <title>Pseudmonas karstica sp. nov. and Pseudomonas spelaei sp. nov. from caves.</title>
        <authorList>
            <person name="Zeman M."/>
        </authorList>
    </citation>
    <scope>NUCLEOTIDE SEQUENCE [LARGE SCALE GENOMIC DNA]</scope>
    <source>
        <strain evidence="17 18">CCM 7891</strain>
    </source>
</reference>
<dbReference type="GO" id="GO:0046872">
    <property type="term" value="F:metal ion binding"/>
    <property type="evidence" value="ECO:0007669"/>
    <property type="project" value="UniProtKB-KW"/>
</dbReference>
<evidence type="ECO:0000259" key="16">
    <source>
        <dbReference type="SMART" id="SM00642"/>
    </source>
</evidence>
<evidence type="ECO:0000256" key="12">
    <source>
        <dbReference type="ARBA" id="ARBA00023235"/>
    </source>
</evidence>
<evidence type="ECO:0000313" key="17">
    <source>
        <dbReference type="EMBL" id="MTD18171.1"/>
    </source>
</evidence>
<dbReference type="AlphaFoldDB" id="A0A7X2RPH2"/>
<dbReference type="EC" id="5.4.99.16" evidence="5"/>
<dbReference type="CDD" id="cd11334">
    <property type="entry name" value="AmyAc_TreS"/>
    <property type="match status" value="1"/>
</dbReference>
<accession>A0A7X2RPH2</accession>
<dbReference type="SMART" id="SM00642">
    <property type="entry name" value="Aamy"/>
    <property type="match status" value="1"/>
</dbReference>
<dbReference type="InterPro" id="IPR017853">
    <property type="entry name" value="GH"/>
</dbReference>